<organism evidence="7 8">
    <name type="scientific">PS1 clade bacterium</name>
    <dbReference type="NCBI Taxonomy" id="2175152"/>
    <lineage>
        <taxon>Bacteria</taxon>
        <taxon>Pseudomonadati</taxon>
        <taxon>Pseudomonadota</taxon>
        <taxon>Alphaproteobacteria</taxon>
        <taxon>PS1 clade</taxon>
    </lineage>
</organism>
<keyword evidence="3" id="KW-0285">Flavoprotein</keyword>
<comment type="caution">
    <text evidence="7">The sequence shown here is derived from an EMBL/GenBank/DDBJ whole genome shotgun (WGS) entry which is preliminary data.</text>
</comment>
<evidence type="ECO:0000256" key="2">
    <source>
        <dbReference type="ARBA" id="ARBA00007330"/>
    </source>
</evidence>
<dbReference type="Pfam" id="PF01266">
    <property type="entry name" value="DAO"/>
    <property type="match status" value="1"/>
</dbReference>
<dbReference type="InterPro" id="IPR006076">
    <property type="entry name" value="FAD-dep_OxRdtase"/>
</dbReference>
<dbReference type="EMBL" id="JADHOK010000007">
    <property type="protein sequence ID" value="MBL6761287.1"/>
    <property type="molecule type" value="Genomic_DNA"/>
</dbReference>
<evidence type="ECO:0000256" key="1">
    <source>
        <dbReference type="ARBA" id="ARBA00001974"/>
    </source>
</evidence>
<feature type="domain" description="FAD dependent oxidoreductase" evidence="6">
    <location>
        <begin position="21"/>
        <end position="416"/>
    </location>
</feature>
<comment type="similarity">
    <text evidence="2">Belongs to the FAD-dependent glycerol-3-phosphate dehydrogenase family.</text>
</comment>
<evidence type="ECO:0000256" key="3">
    <source>
        <dbReference type="ARBA" id="ARBA00022630"/>
    </source>
</evidence>
<evidence type="ECO:0000313" key="8">
    <source>
        <dbReference type="Proteomes" id="UP000785783"/>
    </source>
</evidence>
<keyword evidence="5" id="KW-0560">Oxidoreductase</keyword>
<dbReference type="Gene3D" id="3.50.50.60">
    <property type="entry name" value="FAD/NAD(P)-binding domain"/>
    <property type="match status" value="1"/>
</dbReference>
<dbReference type="SUPFAM" id="SSF51905">
    <property type="entry name" value="FAD/NAD(P)-binding domain"/>
    <property type="match status" value="1"/>
</dbReference>
<evidence type="ECO:0000256" key="5">
    <source>
        <dbReference type="ARBA" id="ARBA00023002"/>
    </source>
</evidence>
<dbReference type="Gene3D" id="3.30.9.10">
    <property type="entry name" value="D-Amino Acid Oxidase, subunit A, domain 2"/>
    <property type="match status" value="1"/>
</dbReference>
<proteinExistence type="inferred from homology"/>
<dbReference type="Gene3D" id="1.10.8.870">
    <property type="entry name" value="Alpha-glycerophosphate oxidase, cap domain"/>
    <property type="match status" value="1"/>
</dbReference>
<gene>
    <name evidence="7" type="ORF">ISQ19_01150</name>
</gene>
<reference evidence="7" key="1">
    <citation type="submission" date="2020-10" db="EMBL/GenBank/DDBJ databases">
        <title>Microbiome of the Black Sea water column analyzed by genome centric metagenomics.</title>
        <authorList>
            <person name="Cabello-Yeves P.J."/>
            <person name="Callieri C."/>
            <person name="Picazo A."/>
            <person name="Mehrshad M."/>
            <person name="Haro-Moreno J.M."/>
            <person name="Roda-Garcia J."/>
            <person name="Dzembekova N."/>
            <person name="Slabakova V."/>
            <person name="Slabakova N."/>
            <person name="Moncheva S."/>
            <person name="Rodriguez-Valera F."/>
        </authorList>
    </citation>
    <scope>NUCLEOTIDE SEQUENCE</scope>
    <source>
        <strain evidence="7">BS307-5m-G5</strain>
    </source>
</reference>
<evidence type="ECO:0000256" key="4">
    <source>
        <dbReference type="ARBA" id="ARBA00022827"/>
    </source>
</evidence>
<dbReference type="InterPro" id="IPR038299">
    <property type="entry name" value="DAO_C_sf"/>
</dbReference>
<accession>A0A937HGX0</accession>
<evidence type="ECO:0000313" key="7">
    <source>
        <dbReference type="EMBL" id="MBL6761287.1"/>
    </source>
</evidence>
<dbReference type="Proteomes" id="UP000785783">
    <property type="component" value="Unassembled WGS sequence"/>
</dbReference>
<dbReference type="PRINTS" id="PR01001">
    <property type="entry name" value="FADG3PDH"/>
</dbReference>
<dbReference type="InterPro" id="IPR036188">
    <property type="entry name" value="FAD/NAD-bd_sf"/>
</dbReference>
<dbReference type="GO" id="GO:0004368">
    <property type="term" value="F:glycerol-3-phosphate dehydrogenase (quinone) activity"/>
    <property type="evidence" value="ECO:0007669"/>
    <property type="project" value="InterPro"/>
</dbReference>
<protein>
    <submittedName>
        <fullName evidence="7">Glycerol-3-phosphate dehydrogenase/oxidase</fullName>
    </submittedName>
</protein>
<keyword evidence="4" id="KW-0274">FAD</keyword>
<dbReference type="PANTHER" id="PTHR11985:SF35">
    <property type="entry name" value="ANAEROBIC GLYCEROL-3-PHOSPHATE DEHYDROGENASE SUBUNIT A"/>
    <property type="match status" value="1"/>
</dbReference>
<name>A0A937HGX0_9PROT</name>
<evidence type="ECO:0000259" key="6">
    <source>
        <dbReference type="Pfam" id="PF01266"/>
    </source>
</evidence>
<dbReference type="PANTHER" id="PTHR11985">
    <property type="entry name" value="GLYCEROL-3-PHOSPHATE DEHYDROGENASE"/>
    <property type="match status" value="1"/>
</dbReference>
<dbReference type="SUPFAM" id="SSF54373">
    <property type="entry name" value="FAD-linked reductases, C-terminal domain"/>
    <property type="match status" value="1"/>
</dbReference>
<dbReference type="InterPro" id="IPR000447">
    <property type="entry name" value="G3P_DH_FAD-dep"/>
</dbReference>
<comment type="cofactor">
    <cofactor evidence="1">
        <name>FAD</name>
        <dbReference type="ChEBI" id="CHEBI:57692"/>
    </cofactor>
</comment>
<dbReference type="AlphaFoldDB" id="A0A937HGX0"/>
<dbReference type="GO" id="GO:0046168">
    <property type="term" value="P:glycerol-3-phosphate catabolic process"/>
    <property type="evidence" value="ECO:0007669"/>
    <property type="project" value="TreeGrafter"/>
</dbReference>
<sequence length="588" mass="63231">MQRNFDALTPKTAGDDAPAFDLAIIGGGATGAAIAFDASLRGLRVALIDKGDFGGATSAGSTKLMHGGLRYLANGEFRQVREGLRERRYWSRMAKHLVHPLPFVIPSYSHQNPSRLTLGLGLALYDMLAFDRNRGVDPMQKMPGYRSMTASQTLGLVPGLPKQAPEALSDAGSDAGEANAPAAQKVSRLSAGLLYHDGQMLSPERLCLALIRSAMQAGAVAVNYAEARDFIYEGERIIGVEVKDRLSRKTAKLHAALTVNAGGPWADELMRAADAGVLRKTLVRSKGIHIVTRNLTRGAALAMPIDDEHLFITPYMGMSLLATTDTKFDDAPDKACVTKEDIAALLDKTNRALPEAKLTPNDVVYAYVGLRPLVTDINDKANATYGLSRGSEIYDHGQEGGSEGLISALGGKWTTARRLAEQVVDTAMQKLGAKPIACRSQVTALECAPRDDLGRFMDTMRAMFPDNDTASIDLMSRLYGRLLPQMMAGDIAGLDALKDNLLAARIAFAVSDEMAMTLEDIVLRRLIEGQIGALRETQITAIADWLQGRMGYSDAQMKQQRSALDAKLAVPGKTAGKTASKRAPKTGS</sequence>